<dbReference type="EMBL" id="CP000480">
    <property type="protein sequence ID" value="ABK71762.1"/>
    <property type="molecule type" value="Genomic_DNA"/>
</dbReference>
<dbReference type="KEGG" id="msm:MSMEG_3481"/>
<proteinExistence type="predicted"/>
<dbReference type="eggNOG" id="COG4948">
    <property type="taxonomic scope" value="Bacteria"/>
</dbReference>
<dbReference type="Proteomes" id="UP000000757">
    <property type="component" value="Chromosome"/>
</dbReference>
<feature type="domain" description="Mandelate racemase/muconate lactonizing enzyme C-terminal" evidence="3">
    <location>
        <begin position="104"/>
        <end position="202"/>
    </location>
</feature>
<dbReference type="PATRIC" id="fig|246196.19.peg.3437"/>
<name>A0QXZ7_MYCS2</name>
<keyword evidence="1" id="KW-0474">Menaquinone biosynthesis</keyword>
<protein>
    <submittedName>
        <fullName evidence="4">O-succinylbenzoate synthase</fullName>
    </submittedName>
</protein>
<dbReference type="Pfam" id="PF18374">
    <property type="entry name" value="Enolase_like_N"/>
    <property type="match status" value="1"/>
</dbReference>
<dbReference type="Pfam" id="PF13378">
    <property type="entry name" value="MR_MLE_C"/>
    <property type="match status" value="1"/>
</dbReference>
<dbReference type="GO" id="GO:0009234">
    <property type="term" value="P:menaquinone biosynthetic process"/>
    <property type="evidence" value="ECO:0007669"/>
    <property type="project" value="UniProtKB-KW"/>
</dbReference>
<dbReference type="KEGG" id="msb:LJ00_17320"/>
<gene>
    <name evidence="4" type="ordered locus">MSMEG_3481</name>
</gene>
<dbReference type="RefSeq" id="WP_011729102.1">
    <property type="nucleotide sequence ID" value="NC_008596.1"/>
</dbReference>
<dbReference type="OrthoDB" id="3725747at2"/>
<keyword evidence="2" id="KW-0479">Metal-binding</keyword>
<dbReference type="InterPro" id="IPR013342">
    <property type="entry name" value="Mandelate_racemase_C"/>
</dbReference>
<evidence type="ECO:0000313" key="5">
    <source>
        <dbReference type="Proteomes" id="UP000000757"/>
    </source>
</evidence>
<accession>A0QXZ7</accession>
<dbReference type="PANTHER" id="PTHR48073:SF2">
    <property type="entry name" value="O-SUCCINYLBENZOATE SYNTHASE"/>
    <property type="match status" value="1"/>
</dbReference>
<dbReference type="STRING" id="246196.MSMEG_3481"/>
<evidence type="ECO:0000256" key="1">
    <source>
        <dbReference type="ARBA" id="ARBA00022428"/>
    </source>
</evidence>
<dbReference type="SUPFAM" id="SSF51604">
    <property type="entry name" value="Enolase C-terminal domain-like"/>
    <property type="match status" value="1"/>
</dbReference>
<dbReference type="InterPro" id="IPR036849">
    <property type="entry name" value="Enolase-like_C_sf"/>
</dbReference>
<dbReference type="GO" id="GO:0046872">
    <property type="term" value="F:metal ion binding"/>
    <property type="evidence" value="ECO:0007669"/>
    <property type="project" value="UniProtKB-KW"/>
</dbReference>
<keyword evidence="5" id="KW-1185">Reference proteome</keyword>
<dbReference type="SMART" id="SM00922">
    <property type="entry name" value="MR_MLE"/>
    <property type="match status" value="1"/>
</dbReference>
<reference evidence="4 5" key="1">
    <citation type="submission" date="2006-10" db="EMBL/GenBank/DDBJ databases">
        <authorList>
            <person name="Fleischmann R.D."/>
            <person name="Dodson R.J."/>
            <person name="Haft D.H."/>
            <person name="Merkel J.S."/>
            <person name="Nelson W.C."/>
            <person name="Fraser C.M."/>
        </authorList>
    </citation>
    <scope>NUCLEOTIDE SEQUENCE [LARGE SCALE GENOMIC DNA]</scope>
    <source>
        <strain evidence="5">ATCC 700084 / mc(2)155</strain>
    </source>
</reference>
<dbReference type="PaxDb" id="246196-MSMEI_3400"/>
<evidence type="ECO:0000313" key="4">
    <source>
        <dbReference type="EMBL" id="ABK71762.1"/>
    </source>
</evidence>
<dbReference type="InterPro" id="IPR029065">
    <property type="entry name" value="Enolase_C-like"/>
</dbReference>
<sequence>MRGNTARCAVPMGYRHELVQTLIDFERAPAFAIALTDPVGDATVREGLLVEGPQGWGEFSPPGAGAEADGDAALVRWLTAAIEPGTVGWPDPVRGRVPVAVSVPVVDVRRAREIVDGSPCRTATVEVGAGGLDDDTARVAAVREVLGPEGALRCDARGRWDAQTARTAVAALDAAAGGLEFVERPCATLDDLVRLRKEIDVRIAAHATMRDTLSDPAVPVDPRLREAADVVVLACGPLGGARRALRVAESSGLPCVVTSMWETTIGLAAGLAVAGALPELPFACQLGTRPLLTGDLVAASRSLVADADGCLPVAPMPPAPQPELLEQFAMADPARVAWWRERLRAAISAS</sequence>
<dbReference type="AlphaFoldDB" id="A0QXZ7"/>
<dbReference type="PANTHER" id="PTHR48073">
    <property type="entry name" value="O-SUCCINYLBENZOATE SYNTHASE-RELATED"/>
    <property type="match status" value="1"/>
</dbReference>
<evidence type="ECO:0000259" key="3">
    <source>
        <dbReference type="SMART" id="SM00922"/>
    </source>
</evidence>
<organism evidence="4 5">
    <name type="scientific">Mycolicibacterium smegmatis (strain ATCC 700084 / mc(2)155)</name>
    <name type="common">Mycobacterium smegmatis</name>
    <dbReference type="NCBI Taxonomy" id="246196"/>
    <lineage>
        <taxon>Bacteria</taxon>
        <taxon>Bacillati</taxon>
        <taxon>Actinomycetota</taxon>
        <taxon>Actinomycetes</taxon>
        <taxon>Mycobacteriales</taxon>
        <taxon>Mycobacteriaceae</taxon>
        <taxon>Mycolicibacterium</taxon>
    </lineage>
</organism>
<dbReference type="Gene3D" id="3.20.20.120">
    <property type="entry name" value="Enolase-like C-terminal domain"/>
    <property type="match status" value="1"/>
</dbReference>
<evidence type="ECO:0000256" key="2">
    <source>
        <dbReference type="ARBA" id="ARBA00022723"/>
    </source>
</evidence>